<gene>
    <name evidence="7" type="primary">atsA</name>
    <name evidence="7" type="ORF">DF3PB_2180003</name>
</gene>
<dbReference type="Pfam" id="PF00884">
    <property type="entry name" value="Sulfatase"/>
    <property type="match status" value="1"/>
</dbReference>
<dbReference type="PANTHER" id="PTHR42693:SF53">
    <property type="entry name" value="ENDO-4-O-SULFATASE"/>
    <property type="match status" value="1"/>
</dbReference>
<name>A0A380TDT7_9ZZZZ</name>
<comment type="similarity">
    <text evidence="1">Belongs to the sulfatase family.</text>
</comment>
<evidence type="ECO:0000256" key="4">
    <source>
        <dbReference type="ARBA" id="ARBA00022837"/>
    </source>
</evidence>
<dbReference type="AlphaFoldDB" id="A0A380TDT7"/>
<dbReference type="EMBL" id="UIDG01000133">
    <property type="protein sequence ID" value="SUS05855.1"/>
    <property type="molecule type" value="Genomic_DNA"/>
</dbReference>
<dbReference type="PANTHER" id="PTHR42693">
    <property type="entry name" value="ARYLSULFATASE FAMILY MEMBER"/>
    <property type="match status" value="1"/>
</dbReference>
<dbReference type="GO" id="GO:0004065">
    <property type="term" value="F:arylsulfatase activity"/>
    <property type="evidence" value="ECO:0007669"/>
    <property type="project" value="UniProtKB-EC"/>
</dbReference>
<evidence type="ECO:0000256" key="2">
    <source>
        <dbReference type="ARBA" id="ARBA00022723"/>
    </source>
</evidence>
<keyword evidence="5" id="KW-0472">Membrane</keyword>
<evidence type="ECO:0000256" key="3">
    <source>
        <dbReference type="ARBA" id="ARBA00022801"/>
    </source>
</evidence>
<dbReference type="InterPro" id="IPR017850">
    <property type="entry name" value="Alkaline_phosphatase_core_sf"/>
</dbReference>
<keyword evidence="3 7" id="KW-0378">Hydrolase</keyword>
<dbReference type="PROSITE" id="PS00523">
    <property type="entry name" value="SULFATASE_1"/>
    <property type="match status" value="1"/>
</dbReference>
<dbReference type="GO" id="GO:0046872">
    <property type="term" value="F:metal ion binding"/>
    <property type="evidence" value="ECO:0007669"/>
    <property type="project" value="UniProtKB-KW"/>
</dbReference>
<accession>A0A380TDT7</accession>
<dbReference type="InterPro" id="IPR000917">
    <property type="entry name" value="Sulfatase_N"/>
</dbReference>
<reference evidence="7" key="1">
    <citation type="submission" date="2018-07" db="EMBL/GenBank/DDBJ databases">
        <authorList>
            <person name="Quirk P.G."/>
            <person name="Krulwich T.A."/>
        </authorList>
    </citation>
    <scope>NUCLEOTIDE SEQUENCE</scope>
</reference>
<dbReference type="Gene3D" id="3.40.720.10">
    <property type="entry name" value="Alkaline Phosphatase, subunit A"/>
    <property type="match status" value="1"/>
</dbReference>
<protein>
    <submittedName>
        <fullName evidence="7">Arylsulfatase</fullName>
        <ecNumber evidence="7">3.1.6.1</ecNumber>
    </submittedName>
</protein>
<feature type="domain" description="Sulfatase N-terminal" evidence="6">
    <location>
        <begin position="31"/>
        <end position="331"/>
    </location>
</feature>
<evidence type="ECO:0000256" key="5">
    <source>
        <dbReference type="SAM" id="Phobius"/>
    </source>
</evidence>
<dbReference type="PROSITE" id="PS00149">
    <property type="entry name" value="SULFATASE_2"/>
    <property type="match status" value="1"/>
</dbReference>
<keyword evidence="5" id="KW-1133">Transmembrane helix</keyword>
<dbReference type="InterPro" id="IPR024607">
    <property type="entry name" value="Sulfatase_CS"/>
</dbReference>
<proteinExistence type="inferred from homology"/>
<dbReference type="Gene3D" id="3.30.1120.10">
    <property type="match status" value="1"/>
</dbReference>
<keyword evidence="4" id="KW-0106">Calcium</keyword>
<dbReference type="EC" id="3.1.6.1" evidence="7"/>
<keyword evidence="2" id="KW-0479">Metal-binding</keyword>
<evidence type="ECO:0000256" key="1">
    <source>
        <dbReference type="ARBA" id="ARBA00008779"/>
    </source>
</evidence>
<sequence length="423" mass="46575">MIIRRSLSYGLCVVFGIFYFGLAVAAAALRPNIVIVIADDLGYGDTSTYGGKIATPNLQGMADAGTRFTSFYATPSCSPTRASLMTGLYSQRLGIDYPLTLKDKIGIPTARVSLGELLQSAGYRTALIGKWHLGEPREFWPNRNGFHFFYGHHWGQADHLTHKRYDGTIDWWKNTTLLPMSENTALSVTREAIAFIERNKSGRFFLVVSYLEPHYPYQAPGDPAGFSNPIRYPAMVTAVDNGLGQIIERLKKLGLNDNTLIIFFSDNGGVIAKGAAPIASNDPLRGAKGYVWEGGIRVPAVFKWPGNIPHRVSNDILDVKDIFPTIAAIAGAKLPQYKLDGVNVLSALKGQGSAPKRKLFFEYGKRQAVRDGEWKLVIEDDIVRLFNIEHDIGEKIDVSAANPAKVAELKAAKDAWKNNMSQP</sequence>
<evidence type="ECO:0000313" key="7">
    <source>
        <dbReference type="EMBL" id="SUS05855.1"/>
    </source>
</evidence>
<feature type="transmembrane region" description="Helical" evidence="5">
    <location>
        <begin position="7"/>
        <end position="29"/>
    </location>
</feature>
<dbReference type="SUPFAM" id="SSF53649">
    <property type="entry name" value="Alkaline phosphatase-like"/>
    <property type="match status" value="1"/>
</dbReference>
<evidence type="ECO:0000259" key="6">
    <source>
        <dbReference type="Pfam" id="PF00884"/>
    </source>
</evidence>
<dbReference type="InterPro" id="IPR050738">
    <property type="entry name" value="Sulfatase"/>
</dbReference>
<organism evidence="7">
    <name type="scientific">metagenome</name>
    <dbReference type="NCBI Taxonomy" id="256318"/>
    <lineage>
        <taxon>unclassified sequences</taxon>
        <taxon>metagenomes</taxon>
    </lineage>
</organism>
<keyword evidence="5" id="KW-0812">Transmembrane</keyword>